<organism evidence="1 2">
    <name type="scientific">Rhizoctonia solani</name>
    <dbReference type="NCBI Taxonomy" id="456999"/>
    <lineage>
        <taxon>Eukaryota</taxon>
        <taxon>Fungi</taxon>
        <taxon>Dikarya</taxon>
        <taxon>Basidiomycota</taxon>
        <taxon>Agaricomycotina</taxon>
        <taxon>Agaricomycetes</taxon>
        <taxon>Cantharellales</taxon>
        <taxon>Ceratobasidiaceae</taxon>
        <taxon>Rhizoctonia</taxon>
    </lineage>
</organism>
<name>A0A8H7M6Z8_9AGAM</name>
<dbReference type="EMBL" id="JACYCF010000004">
    <property type="protein sequence ID" value="KAF8757548.1"/>
    <property type="molecule type" value="Genomic_DNA"/>
</dbReference>
<comment type="caution">
    <text evidence="1">The sequence shown here is derived from an EMBL/GenBank/DDBJ whole genome shotgun (WGS) entry which is preliminary data.</text>
</comment>
<protein>
    <submittedName>
        <fullName evidence="1">Uncharacterized protein</fullName>
    </submittedName>
</protein>
<proteinExistence type="predicted"/>
<sequence length="81" mass="8876">MRTSNASERGEAVRGAEWRLETVEAEEGLCGLCGSCAVSWAPRLQDWMRAIFVAVKETSDLARKVIVVDGVVASYYVVRLG</sequence>
<evidence type="ECO:0000313" key="1">
    <source>
        <dbReference type="EMBL" id="KAF8757548.1"/>
    </source>
</evidence>
<reference evidence="1" key="1">
    <citation type="submission" date="2020-09" db="EMBL/GenBank/DDBJ databases">
        <title>Comparative genome analyses of four rice-infecting Rhizoctonia solani isolates reveal extensive enrichment of homogalacturonan modification genes.</title>
        <authorList>
            <person name="Lee D.-Y."/>
            <person name="Jeon J."/>
            <person name="Kim K.-T."/>
            <person name="Cheong K."/>
            <person name="Song H."/>
            <person name="Choi G."/>
            <person name="Ko J."/>
            <person name="Opiyo S.O."/>
            <person name="Zuo S."/>
            <person name="Madhav S."/>
            <person name="Lee Y.-H."/>
            <person name="Wang G.-L."/>
        </authorList>
    </citation>
    <scope>NUCLEOTIDE SEQUENCE</scope>
    <source>
        <strain evidence="1">AG1-IA B2</strain>
    </source>
</reference>
<dbReference type="Proteomes" id="UP000614334">
    <property type="component" value="Unassembled WGS sequence"/>
</dbReference>
<accession>A0A8H7M6Z8</accession>
<dbReference type="AlphaFoldDB" id="A0A8H7M6Z8"/>
<evidence type="ECO:0000313" key="2">
    <source>
        <dbReference type="Proteomes" id="UP000614334"/>
    </source>
</evidence>
<gene>
    <name evidence="1" type="ORF">RHS01_03432</name>
</gene>